<gene>
    <name evidence="8" type="primary">cmk</name>
    <name evidence="15" type="ORF">DW658_00055</name>
    <name evidence="14" type="ORF">DW860_01870</name>
    <name evidence="13" type="ORF">DW885_01790</name>
    <name evidence="12" type="ORF">DW957_00370</name>
    <name evidence="11" type="ORF">DWV67_01085</name>
    <name evidence="10" type="ORF">DWX78_02760</name>
</gene>
<dbReference type="EMBL" id="QRVU01000008">
    <property type="protein sequence ID" value="RGS72746.1"/>
    <property type="molecule type" value="Genomic_DNA"/>
</dbReference>
<evidence type="ECO:0000313" key="12">
    <source>
        <dbReference type="EMBL" id="RHA02157.1"/>
    </source>
</evidence>
<dbReference type="GO" id="GO:0005524">
    <property type="term" value="F:ATP binding"/>
    <property type="evidence" value="ECO:0007669"/>
    <property type="project" value="UniProtKB-UniRule"/>
</dbReference>
<dbReference type="RefSeq" id="WP_118000295.1">
    <property type="nucleotide sequence ID" value="NZ_AP031430.1"/>
</dbReference>
<evidence type="ECO:0000256" key="8">
    <source>
        <dbReference type="HAMAP-Rule" id="MF_00238"/>
    </source>
</evidence>
<evidence type="ECO:0000313" key="17">
    <source>
        <dbReference type="Proteomes" id="UP000284742"/>
    </source>
</evidence>
<accession>A0A395XSN7</accession>
<sequence>MGYNVAIDGPAGAGKSTIAKRVAKEKGYIYVDTGAMYRALAVYFLDKKINPENLDAIAEACEGAEVKIQYEQGEQQVYLNGENITSRLRKEEVGNMASKVSAVPEVRAHLLNLQKELARTQDVVMDGRDIGTCVLPEADVKIFLTASVETRALRRYKELEEKGVSCDLEEIKKDIKERDERDCTRKIAPLRQAEDAVLIDSSDMTIEEVVKAITDNIV</sequence>
<keyword evidence="8" id="KW-0963">Cytoplasm</keyword>
<protein>
    <recommendedName>
        <fullName evidence="8">Cytidylate kinase</fullName>
        <shortName evidence="8">CK</shortName>
        <ecNumber evidence="8">2.7.4.25</ecNumber>
    </recommendedName>
    <alternativeName>
        <fullName evidence="8">Cytidine monophosphate kinase</fullName>
        <shortName evidence="8">CMP kinase</shortName>
    </alternativeName>
</protein>
<keyword evidence="2 8" id="KW-0808">Transferase</keyword>
<dbReference type="EC" id="2.7.4.25" evidence="8"/>
<dbReference type="NCBIfam" id="TIGR00017">
    <property type="entry name" value="cmk"/>
    <property type="match status" value="1"/>
</dbReference>
<dbReference type="PANTHER" id="PTHR21299:SF2">
    <property type="entry name" value="CYTIDYLATE KINASE"/>
    <property type="match status" value="1"/>
</dbReference>
<evidence type="ECO:0000313" key="15">
    <source>
        <dbReference type="EMBL" id="RHF80688.1"/>
    </source>
</evidence>
<dbReference type="GO" id="GO:0036431">
    <property type="term" value="F:dCMP kinase activity"/>
    <property type="evidence" value="ECO:0007669"/>
    <property type="project" value="InterPro"/>
</dbReference>
<dbReference type="EMBL" id="QRHN01000001">
    <property type="protein sequence ID" value="RHF80688.1"/>
    <property type="molecule type" value="Genomic_DNA"/>
</dbReference>
<keyword evidence="5 8" id="KW-0067">ATP-binding</keyword>
<keyword evidence="4 8" id="KW-0418">Kinase</keyword>
<evidence type="ECO:0000313" key="21">
    <source>
        <dbReference type="Proteomes" id="UP000285981"/>
    </source>
</evidence>
<evidence type="ECO:0000259" key="9">
    <source>
        <dbReference type="Pfam" id="PF02224"/>
    </source>
</evidence>
<evidence type="ECO:0000256" key="7">
    <source>
        <dbReference type="ARBA" id="ARBA00048478"/>
    </source>
</evidence>
<evidence type="ECO:0000256" key="1">
    <source>
        <dbReference type="ARBA" id="ARBA00009427"/>
    </source>
</evidence>
<keyword evidence="3 8" id="KW-0547">Nucleotide-binding</keyword>
<feature type="domain" description="Cytidylate kinase" evidence="9">
    <location>
        <begin position="5"/>
        <end position="217"/>
    </location>
</feature>
<dbReference type="Proteomes" id="UP000284742">
    <property type="component" value="Unassembled WGS sequence"/>
</dbReference>
<comment type="similarity">
    <text evidence="1 8">Belongs to the cytidylate kinase family. Type 1 subfamily.</text>
</comment>
<name>A0A395XSN7_9FIRM</name>
<comment type="subcellular location">
    <subcellularLocation>
        <location evidence="8">Cytoplasm</location>
    </subcellularLocation>
</comment>
<dbReference type="AlphaFoldDB" id="A0A395XSN7"/>
<evidence type="ECO:0000313" key="18">
    <source>
        <dbReference type="Proteomes" id="UP000284883"/>
    </source>
</evidence>
<dbReference type="Proteomes" id="UP000266376">
    <property type="component" value="Unassembled WGS sequence"/>
</dbReference>
<evidence type="ECO:0000313" key="20">
    <source>
        <dbReference type="Proteomes" id="UP000285666"/>
    </source>
</evidence>
<dbReference type="EMBL" id="QSHK01000001">
    <property type="protein sequence ID" value="RHC10809.1"/>
    <property type="molecule type" value="Genomic_DNA"/>
</dbReference>
<dbReference type="EMBL" id="QSAJ01000002">
    <property type="protein sequence ID" value="RGW55693.1"/>
    <property type="molecule type" value="Genomic_DNA"/>
</dbReference>
<feature type="binding site" evidence="8">
    <location>
        <begin position="9"/>
        <end position="17"/>
    </location>
    <ligand>
        <name>ATP</name>
        <dbReference type="ChEBI" id="CHEBI:30616"/>
    </ligand>
</feature>
<dbReference type="HAMAP" id="MF_00238">
    <property type="entry name" value="Cytidyl_kinase_type1"/>
    <property type="match status" value="1"/>
</dbReference>
<evidence type="ECO:0000256" key="2">
    <source>
        <dbReference type="ARBA" id="ARBA00022679"/>
    </source>
</evidence>
<dbReference type="GO" id="GO:0015949">
    <property type="term" value="P:nucleobase-containing small molecule interconversion"/>
    <property type="evidence" value="ECO:0007669"/>
    <property type="project" value="TreeGrafter"/>
</dbReference>
<dbReference type="Proteomes" id="UP000284883">
    <property type="component" value="Unassembled WGS sequence"/>
</dbReference>
<dbReference type="PANTHER" id="PTHR21299">
    <property type="entry name" value="CYTIDYLATE KINASE/PANTOATE-BETA-ALANINE LIGASE"/>
    <property type="match status" value="1"/>
</dbReference>
<dbReference type="InterPro" id="IPR003136">
    <property type="entry name" value="Cytidylate_kin"/>
</dbReference>
<evidence type="ECO:0000313" key="11">
    <source>
        <dbReference type="EMBL" id="RGW55693.1"/>
    </source>
</evidence>
<dbReference type="GO" id="GO:0006220">
    <property type="term" value="P:pyrimidine nucleotide metabolic process"/>
    <property type="evidence" value="ECO:0007669"/>
    <property type="project" value="UniProtKB-UniRule"/>
</dbReference>
<dbReference type="Proteomes" id="UP000285666">
    <property type="component" value="Unassembled WGS sequence"/>
</dbReference>
<dbReference type="Gene3D" id="3.40.50.300">
    <property type="entry name" value="P-loop containing nucleotide triphosphate hydrolases"/>
    <property type="match status" value="1"/>
</dbReference>
<dbReference type="EMBL" id="QSEW01000001">
    <property type="protein sequence ID" value="RHA02157.1"/>
    <property type="molecule type" value="Genomic_DNA"/>
</dbReference>
<evidence type="ECO:0000313" key="16">
    <source>
        <dbReference type="Proteomes" id="UP000266376"/>
    </source>
</evidence>
<organism evidence="11 16">
    <name type="scientific">Dorea formicigenerans</name>
    <dbReference type="NCBI Taxonomy" id="39486"/>
    <lineage>
        <taxon>Bacteria</taxon>
        <taxon>Bacillati</taxon>
        <taxon>Bacillota</taxon>
        <taxon>Clostridia</taxon>
        <taxon>Lachnospirales</taxon>
        <taxon>Lachnospiraceae</taxon>
        <taxon>Dorea</taxon>
    </lineage>
</organism>
<dbReference type="Proteomes" id="UP000284962">
    <property type="component" value="Unassembled WGS sequence"/>
</dbReference>
<evidence type="ECO:0000256" key="5">
    <source>
        <dbReference type="ARBA" id="ARBA00022840"/>
    </source>
</evidence>
<dbReference type="GO" id="GO:0005829">
    <property type="term" value="C:cytosol"/>
    <property type="evidence" value="ECO:0007669"/>
    <property type="project" value="TreeGrafter"/>
</dbReference>
<dbReference type="InterPro" id="IPR011994">
    <property type="entry name" value="Cytidylate_kinase_dom"/>
</dbReference>
<evidence type="ECO:0000256" key="3">
    <source>
        <dbReference type="ARBA" id="ARBA00022741"/>
    </source>
</evidence>
<reference evidence="16 17" key="1">
    <citation type="submission" date="2018-08" db="EMBL/GenBank/DDBJ databases">
        <title>A genome reference for cultivated species of the human gut microbiota.</title>
        <authorList>
            <person name="Zou Y."/>
            <person name="Xue W."/>
            <person name="Luo G."/>
        </authorList>
    </citation>
    <scope>NUCLEOTIDE SEQUENCE [LARGE SCALE GENOMIC DNA]</scope>
    <source>
        <strain evidence="11 16">AF12-11</strain>
        <strain evidence="10 21">AF21-25</strain>
        <strain evidence="15 20">AM23-7AC</strain>
        <strain evidence="14 17">AM37-5</strain>
        <strain evidence="13 18">AM40-15AC</strain>
        <strain evidence="12 19">AM46-16</strain>
    </source>
</reference>
<evidence type="ECO:0000256" key="6">
    <source>
        <dbReference type="ARBA" id="ARBA00047615"/>
    </source>
</evidence>
<dbReference type="Pfam" id="PF02224">
    <property type="entry name" value="Cytidylate_kin"/>
    <property type="match status" value="1"/>
</dbReference>
<dbReference type="SUPFAM" id="SSF52540">
    <property type="entry name" value="P-loop containing nucleoside triphosphate hydrolases"/>
    <property type="match status" value="1"/>
</dbReference>
<evidence type="ECO:0000313" key="19">
    <source>
        <dbReference type="Proteomes" id="UP000284962"/>
    </source>
</evidence>
<dbReference type="EMBL" id="QSGQ01000001">
    <property type="protein sequence ID" value="RHB42776.1"/>
    <property type="molecule type" value="Genomic_DNA"/>
</dbReference>
<evidence type="ECO:0000313" key="10">
    <source>
        <dbReference type="EMBL" id="RGS72746.1"/>
    </source>
</evidence>
<proteinExistence type="inferred from homology"/>
<comment type="catalytic activity">
    <reaction evidence="6 8">
        <text>dCMP + ATP = dCDP + ADP</text>
        <dbReference type="Rhea" id="RHEA:25094"/>
        <dbReference type="ChEBI" id="CHEBI:30616"/>
        <dbReference type="ChEBI" id="CHEBI:57566"/>
        <dbReference type="ChEBI" id="CHEBI:58593"/>
        <dbReference type="ChEBI" id="CHEBI:456216"/>
        <dbReference type="EC" id="2.7.4.25"/>
    </reaction>
</comment>
<dbReference type="InterPro" id="IPR027417">
    <property type="entry name" value="P-loop_NTPase"/>
</dbReference>
<comment type="catalytic activity">
    <reaction evidence="7 8">
        <text>CMP + ATP = CDP + ADP</text>
        <dbReference type="Rhea" id="RHEA:11600"/>
        <dbReference type="ChEBI" id="CHEBI:30616"/>
        <dbReference type="ChEBI" id="CHEBI:58069"/>
        <dbReference type="ChEBI" id="CHEBI:60377"/>
        <dbReference type="ChEBI" id="CHEBI:456216"/>
        <dbReference type="EC" id="2.7.4.25"/>
    </reaction>
</comment>
<evidence type="ECO:0000256" key="4">
    <source>
        <dbReference type="ARBA" id="ARBA00022777"/>
    </source>
</evidence>
<comment type="caution">
    <text evidence="11">The sequence shown here is derived from an EMBL/GenBank/DDBJ whole genome shotgun (WGS) entry which is preliminary data.</text>
</comment>
<dbReference type="Proteomes" id="UP000285981">
    <property type="component" value="Unassembled WGS sequence"/>
</dbReference>
<evidence type="ECO:0000313" key="13">
    <source>
        <dbReference type="EMBL" id="RHB42776.1"/>
    </source>
</evidence>
<evidence type="ECO:0000313" key="14">
    <source>
        <dbReference type="EMBL" id="RHC10809.1"/>
    </source>
</evidence>
<dbReference type="CDD" id="cd02020">
    <property type="entry name" value="CMPK"/>
    <property type="match status" value="1"/>
</dbReference>